<proteinExistence type="predicted"/>
<dbReference type="EMBL" id="PYDT01000008">
    <property type="protein sequence ID" value="THU52738.1"/>
    <property type="molecule type" value="Genomic_DNA"/>
</dbReference>
<evidence type="ECO:0000313" key="2">
    <source>
        <dbReference type="Proteomes" id="UP000317650"/>
    </source>
</evidence>
<organism evidence="1 2">
    <name type="scientific">Musa balbisiana</name>
    <name type="common">Banana</name>
    <dbReference type="NCBI Taxonomy" id="52838"/>
    <lineage>
        <taxon>Eukaryota</taxon>
        <taxon>Viridiplantae</taxon>
        <taxon>Streptophyta</taxon>
        <taxon>Embryophyta</taxon>
        <taxon>Tracheophyta</taxon>
        <taxon>Spermatophyta</taxon>
        <taxon>Magnoliopsida</taxon>
        <taxon>Liliopsida</taxon>
        <taxon>Zingiberales</taxon>
        <taxon>Musaceae</taxon>
        <taxon>Musa</taxon>
    </lineage>
</organism>
<reference evidence="1 2" key="1">
    <citation type="journal article" date="2019" name="Nat. Plants">
        <title>Genome sequencing of Musa balbisiana reveals subgenome evolution and function divergence in polyploid bananas.</title>
        <authorList>
            <person name="Yao X."/>
        </authorList>
    </citation>
    <scope>NUCLEOTIDE SEQUENCE [LARGE SCALE GENOMIC DNA]</scope>
    <source>
        <strain evidence="2">cv. DH-PKW</strain>
        <tissue evidence="1">Leaves</tissue>
    </source>
</reference>
<keyword evidence="2" id="KW-1185">Reference proteome</keyword>
<dbReference type="STRING" id="52838.A0A4S8IV89"/>
<sequence>MTSLEIRAPQVPQYGPSIPRKVGQDLLATNLIISSLRRLRLAAEAVEGAALALEGIDDIHGGDRLAAGVLGVGDCVADDVLEEDLEHAAGLLIDETGDTLDAAPPRQATDGRLCDPLDVVPEDLAVPLRAAFPQPLSSLTPPRHGRRSKTLPLLRRTRSDAACQIERLQYI</sequence>
<accession>A0A4S8IV89</accession>
<name>A0A4S8IV89_MUSBA</name>
<protein>
    <submittedName>
        <fullName evidence="1">Uncharacterized protein</fullName>
    </submittedName>
</protein>
<evidence type="ECO:0000313" key="1">
    <source>
        <dbReference type="EMBL" id="THU52738.1"/>
    </source>
</evidence>
<dbReference type="Proteomes" id="UP000317650">
    <property type="component" value="Chromosome 10"/>
</dbReference>
<gene>
    <name evidence="1" type="ORF">C4D60_Mb10t07080</name>
</gene>
<comment type="caution">
    <text evidence="1">The sequence shown here is derived from an EMBL/GenBank/DDBJ whole genome shotgun (WGS) entry which is preliminary data.</text>
</comment>
<dbReference type="AlphaFoldDB" id="A0A4S8IV89"/>